<dbReference type="RefSeq" id="WP_082864324.1">
    <property type="nucleotide sequence ID" value="NZ_CP150660.1"/>
</dbReference>
<dbReference type="EMBL" id="LVWE01000088">
    <property type="protein sequence ID" value="OAD40327.1"/>
    <property type="molecule type" value="Genomic_DNA"/>
</dbReference>
<proteinExistence type="predicted"/>
<dbReference type="STRING" id="1333662.LPB303_16865"/>
<reference evidence="1 2" key="1">
    <citation type="submission" date="2016-02" db="EMBL/GenBank/DDBJ databases">
        <title>Draft genome sequence of Polaribacter atrinae KACC17473.</title>
        <authorList>
            <person name="Shin S.-K."/>
            <person name="Yi H."/>
        </authorList>
    </citation>
    <scope>NUCLEOTIDE SEQUENCE [LARGE SCALE GENOMIC DNA]</scope>
    <source>
        <strain evidence="1 2">KACC 17473</strain>
    </source>
</reference>
<evidence type="ECO:0000313" key="2">
    <source>
        <dbReference type="Proteomes" id="UP000076923"/>
    </source>
</evidence>
<evidence type="ECO:0008006" key="3">
    <source>
        <dbReference type="Google" id="ProtNLM"/>
    </source>
</evidence>
<name>A0A176SY11_9FLAO</name>
<sequence>MEKNIGDKYYYYFLNEDKIEKERKHTSFNNKTEDFHHSVYIESAYFESFKLSNAKTETLDFDIKDQNDITFKVLLGFLKEKLSIEEKLFIKEHKADELINKYRKQNIFPLFKNNPYDKLRKKDLEQVVKEIYCVQPKIFQGLKNTQSKTIIGFLNLLLDSDQRDDILNILDSIIKLSDEERKELSKTLNKTKFTAVVALVKLLENRLNTVLGLKHLVYDLEKFTNERDHIQKIIENNYWLFGEQYHLVSADKNFETLLNNYLSFLEKEKTDFKNINNNSRLKRPDIFVARKSDIPDSNSDEYMIEENIIVELKRPSVVIGKKQYDQIEEYIRIIIKEPRFSSETRTWKLILVGKSVDEWITDKYESQKGKGKKFLVESVKNYEIYALKWDDLFRTFDIKHKHLINKLEFKNSIIEELTEKGLITEEENVELITKEIARA</sequence>
<gene>
    <name evidence="1" type="ORF">LPB303_16865</name>
</gene>
<comment type="caution">
    <text evidence="1">The sequence shown here is derived from an EMBL/GenBank/DDBJ whole genome shotgun (WGS) entry which is preliminary data.</text>
</comment>
<organism evidence="1 2">
    <name type="scientific">Polaribacter atrinae</name>
    <dbReference type="NCBI Taxonomy" id="1333662"/>
    <lineage>
        <taxon>Bacteria</taxon>
        <taxon>Pseudomonadati</taxon>
        <taxon>Bacteroidota</taxon>
        <taxon>Flavobacteriia</taxon>
        <taxon>Flavobacteriales</taxon>
        <taxon>Flavobacteriaceae</taxon>
    </lineage>
</organism>
<keyword evidence="2" id="KW-1185">Reference proteome</keyword>
<protein>
    <recommendedName>
        <fullName evidence="3">Type I restriction enzyme R protein N-terminal domain-containing protein</fullName>
    </recommendedName>
</protein>
<accession>A0A176SY11</accession>
<evidence type="ECO:0000313" key="1">
    <source>
        <dbReference type="EMBL" id="OAD40327.1"/>
    </source>
</evidence>
<dbReference type="Proteomes" id="UP000076923">
    <property type="component" value="Unassembled WGS sequence"/>
</dbReference>
<dbReference type="AlphaFoldDB" id="A0A176SY11"/>